<evidence type="ECO:0000259" key="1">
    <source>
        <dbReference type="Pfam" id="PF18495"/>
    </source>
</evidence>
<dbReference type="InterPro" id="IPR033788">
    <property type="entry name" value="VbhA-like"/>
</dbReference>
<keyword evidence="3" id="KW-1185">Reference proteome</keyword>
<accession>A0ABS6X896</accession>
<dbReference type="RefSeq" id="WP_219161768.1">
    <property type="nucleotide sequence ID" value="NZ_JAHWGL010000210.1"/>
</dbReference>
<evidence type="ECO:0000313" key="3">
    <source>
        <dbReference type="Proteomes" id="UP000826188"/>
    </source>
</evidence>
<sequence>MEPEEDDQAQRRAIVAQAIANVRARGLEPHPQVLALYERYAAGEIMRDEVQAVMQARAAAIEQGNREQKGKRD</sequence>
<proteinExistence type="predicted"/>
<dbReference type="Proteomes" id="UP000826188">
    <property type="component" value="Unassembled WGS sequence"/>
</dbReference>
<evidence type="ECO:0000313" key="2">
    <source>
        <dbReference type="EMBL" id="MBW3131233.1"/>
    </source>
</evidence>
<name>A0ABS6X896_9BACT</name>
<dbReference type="Pfam" id="PF18495">
    <property type="entry name" value="VbhA"/>
    <property type="match status" value="1"/>
</dbReference>
<dbReference type="EMBL" id="JAHWGL010000210">
    <property type="protein sequence ID" value="MBW3131233.1"/>
    <property type="molecule type" value="Genomic_DNA"/>
</dbReference>
<dbReference type="InterPro" id="IPR041535">
    <property type="entry name" value="VbhA"/>
</dbReference>
<dbReference type="CDD" id="cd11586">
    <property type="entry name" value="VbhA_like"/>
    <property type="match status" value="1"/>
</dbReference>
<organism evidence="2 3">
    <name type="scientific">Hymenobacter profundi</name>
    <dbReference type="NCBI Taxonomy" id="1982110"/>
    <lineage>
        <taxon>Bacteria</taxon>
        <taxon>Pseudomonadati</taxon>
        <taxon>Bacteroidota</taxon>
        <taxon>Cytophagia</taxon>
        <taxon>Cytophagales</taxon>
        <taxon>Hymenobacteraceae</taxon>
        <taxon>Hymenobacter</taxon>
    </lineage>
</organism>
<feature type="domain" description="Antitoxin VbhA" evidence="1">
    <location>
        <begin position="11"/>
        <end position="57"/>
    </location>
</feature>
<protein>
    <submittedName>
        <fullName evidence="2">Antitoxin VbhA family protein</fullName>
    </submittedName>
</protein>
<reference evidence="2 3" key="1">
    <citation type="submission" date="2021-07" db="EMBL/GenBank/DDBJ databases">
        <title>Hymenobacter profundi sp. nov., isolated from deep-sea water.</title>
        <authorList>
            <person name="Kim M.K."/>
        </authorList>
    </citation>
    <scope>NUCLEOTIDE SEQUENCE [LARGE SCALE GENOMIC DNA]</scope>
    <source>
        <strain evidence="2 3">M2</strain>
    </source>
</reference>
<gene>
    <name evidence="2" type="ORF">KYK14_21960</name>
</gene>
<comment type="caution">
    <text evidence="2">The sequence shown here is derived from an EMBL/GenBank/DDBJ whole genome shotgun (WGS) entry which is preliminary data.</text>
</comment>